<feature type="transmembrane region" description="Helical" evidence="14">
    <location>
        <begin position="285"/>
        <end position="306"/>
    </location>
</feature>
<dbReference type="Pfam" id="PF02931">
    <property type="entry name" value="Neur_chan_LBD"/>
    <property type="match status" value="1"/>
</dbReference>
<keyword evidence="8" id="KW-1015">Disulfide bond</keyword>
<dbReference type="InterPro" id="IPR006029">
    <property type="entry name" value="Neurotrans-gated_channel_TM"/>
</dbReference>
<dbReference type="SUPFAM" id="SSF63712">
    <property type="entry name" value="Nicotinic receptor ligand binding domain-like"/>
    <property type="match status" value="1"/>
</dbReference>
<dbReference type="PANTHER" id="PTHR18945">
    <property type="entry name" value="NEUROTRANSMITTER GATED ION CHANNEL"/>
    <property type="match status" value="1"/>
</dbReference>
<dbReference type="CDD" id="cd19064">
    <property type="entry name" value="LGIC_TM_nAChR"/>
    <property type="match status" value="1"/>
</dbReference>
<dbReference type="Gene3D" id="2.70.170.10">
    <property type="entry name" value="Neurotransmitter-gated ion-channel ligand-binding domain"/>
    <property type="match status" value="2"/>
</dbReference>
<keyword evidence="18" id="KW-1185">Reference proteome</keyword>
<keyword evidence="3 14" id="KW-0812">Transmembrane</keyword>
<evidence type="ECO:0000256" key="4">
    <source>
        <dbReference type="ARBA" id="ARBA00022989"/>
    </source>
</evidence>
<keyword evidence="4 14" id="KW-1133">Transmembrane helix</keyword>
<keyword evidence="1" id="KW-0813">Transport</keyword>
<keyword evidence="12" id="KW-0407">Ion channel</keyword>
<dbReference type="Gene3D" id="1.20.58.390">
    <property type="entry name" value="Neurotransmitter-gated ion-channel transmembrane domain"/>
    <property type="match status" value="1"/>
</dbReference>
<dbReference type="Proteomes" id="UP000887540">
    <property type="component" value="Unplaced"/>
</dbReference>
<keyword evidence="5" id="KW-0770">Synapse</keyword>
<dbReference type="GO" id="GO:0097060">
    <property type="term" value="C:synaptic membrane"/>
    <property type="evidence" value="ECO:0007669"/>
    <property type="project" value="UniProtKB-SubCell"/>
</dbReference>
<evidence type="ECO:0000256" key="14">
    <source>
        <dbReference type="SAM" id="Phobius"/>
    </source>
</evidence>
<dbReference type="AlphaFoldDB" id="A0A914CAG9"/>
<evidence type="ECO:0000313" key="19">
    <source>
        <dbReference type="WBParaSite" id="ACRNAN_Path_692.g2594.t1"/>
    </source>
</evidence>
<protein>
    <submittedName>
        <fullName evidence="19">Uncharacterized protein</fullName>
    </submittedName>
</protein>
<evidence type="ECO:0000256" key="15">
    <source>
        <dbReference type="SAM" id="SignalP"/>
    </source>
</evidence>
<dbReference type="FunFam" id="2.70.170.10:FF:000060">
    <property type="entry name" value="Nicotinic acetylcholine receptor subunit alpha4"/>
    <property type="match status" value="1"/>
</dbReference>
<dbReference type="SUPFAM" id="SSF90112">
    <property type="entry name" value="Neurotransmitter-gated ion-channel transmembrane pore"/>
    <property type="match status" value="1"/>
</dbReference>
<evidence type="ECO:0000256" key="1">
    <source>
        <dbReference type="ARBA" id="ARBA00022448"/>
    </source>
</evidence>
<accession>A0A914CAG9</accession>
<evidence type="ECO:0000256" key="2">
    <source>
        <dbReference type="ARBA" id="ARBA00022475"/>
    </source>
</evidence>
<evidence type="ECO:0000256" key="6">
    <source>
        <dbReference type="ARBA" id="ARBA00023065"/>
    </source>
</evidence>
<feature type="signal peptide" evidence="15">
    <location>
        <begin position="1"/>
        <end position="22"/>
    </location>
</feature>
<evidence type="ECO:0000256" key="12">
    <source>
        <dbReference type="ARBA" id="ARBA00023303"/>
    </source>
</evidence>
<dbReference type="GO" id="GO:0005230">
    <property type="term" value="F:extracellular ligand-gated monoatomic ion channel activity"/>
    <property type="evidence" value="ECO:0007669"/>
    <property type="project" value="InterPro"/>
</dbReference>
<dbReference type="InterPro" id="IPR038050">
    <property type="entry name" value="Neuro_actylchol_rec"/>
</dbReference>
<evidence type="ECO:0000256" key="3">
    <source>
        <dbReference type="ARBA" id="ARBA00022692"/>
    </source>
</evidence>
<keyword evidence="7 14" id="KW-0472">Membrane</keyword>
<feature type="domain" description="Neurotransmitter-gated ion-channel ligand-binding" evidence="16">
    <location>
        <begin position="108"/>
        <end position="218"/>
    </location>
</feature>
<keyword evidence="15" id="KW-0732">Signal</keyword>
<evidence type="ECO:0000256" key="9">
    <source>
        <dbReference type="ARBA" id="ARBA00023170"/>
    </source>
</evidence>
<sequence length="411" mass="48056">MIMFQQMLHICLLIAAICYALASSNSEVNRLFEDLFENYNKLARPVRNPLEAISIHFKFKLLQLLDVRERDQVIMTNGWLIHNWIDYRLTWNPLEYGNATMIHIPGEVWEPPVIYNSLCKMDIEWFPYDEQYCDMKLGSWTYGRFELDMAHLETDQVESLSVGNETSWRVEKGIDISEYVENVEWDLLSVVGTRNVKRYPCCDFPVVDITYSLNIRRKKLFYTINLMIPCIGIATLTSFVFYLPSESHNKIQLCISVLVSLTIFILLLVEIIPPTSLVTPLIGKYLLFTMILVNLSTALSVIVQNVHYRGDQPMAKWVRSIFIHFLGKYVLIFRRPGNPKFHRQARYKRIPTLNALRLLDDHFKKDLSLKESKISANKKLCRSFTDGIYNDIMNNNHWWYITSNNISSQSV</sequence>
<keyword evidence="9" id="KW-0675">Receptor</keyword>
<evidence type="ECO:0000313" key="18">
    <source>
        <dbReference type="Proteomes" id="UP000887540"/>
    </source>
</evidence>
<dbReference type="FunFam" id="1.20.58.390:FF:000001">
    <property type="entry name" value="Neuronal nicotinic acetylcholine receptor subunit 3"/>
    <property type="match status" value="1"/>
</dbReference>
<dbReference type="InterPro" id="IPR036719">
    <property type="entry name" value="Neuro-gated_channel_TM_sf"/>
</dbReference>
<evidence type="ECO:0000256" key="10">
    <source>
        <dbReference type="ARBA" id="ARBA00023180"/>
    </source>
</evidence>
<keyword evidence="11" id="KW-1071">Ligand-gated ion channel</keyword>
<dbReference type="WBParaSite" id="ACRNAN_Path_692.g2594.t1">
    <property type="protein sequence ID" value="ACRNAN_Path_692.g2594.t1"/>
    <property type="gene ID" value="ACRNAN_Path_692.g2594"/>
</dbReference>
<evidence type="ECO:0000256" key="5">
    <source>
        <dbReference type="ARBA" id="ARBA00023018"/>
    </source>
</evidence>
<feature type="domain" description="Neurotransmitter-gated ion-channel transmembrane" evidence="17">
    <location>
        <begin position="226"/>
        <end position="343"/>
    </location>
</feature>
<keyword evidence="2" id="KW-1003">Cell membrane</keyword>
<feature type="chain" id="PRO_5038080737" evidence="15">
    <location>
        <begin position="23"/>
        <end position="411"/>
    </location>
</feature>
<name>A0A914CAG9_9BILA</name>
<dbReference type="InterPro" id="IPR006202">
    <property type="entry name" value="Neur_chan_lig-bd"/>
</dbReference>
<reference evidence="19" key="1">
    <citation type="submission" date="2022-11" db="UniProtKB">
        <authorList>
            <consortium name="WormBaseParasite"/>
        </authorList>
    </citation>
    <scope>IDENTIFICATION</scope>
</reference>
<feature type="transmembrane region" description="Helical" evidence="14">
    <location>
        <begin position="253"/>
        <end position="273"/>
    </location>
</feature>
<keyword evidence="10" id="KW-0325">Glycoprotein</keyword>
<feature type="transmembrane region" description="Helical" evidence="14">
    <location>
        <begin position="220"/>
        <end position="241"/>
    </location>
</feature>
<dbReference type="PROSITE" id="PS00236">
    <property type="entry name" value="NEUROTR_ION_CHANNEL"/>
    <property type="match status" value="1"/>
</dbReference>
<dbReference type="InterPro" id="IPR006201">
    <property type="entry name" value="Neur_channel"/>
</dbReference>
<evidence type="ECO:0000259" key="16">
    <source>
        <dbReference type="Pfam" id="PF02931"/>
    </source>
</evidence>
<organism evidence="18 19">
    <name type="scientific">Acrobeloides nanus</name>
    <dbReference type="NCBI Taxonomy" id="290746"/>
    <lineage>
        <taxon>Eukaryota</taxon>
        <taxon>Metazoa</taxon>
        <taxon>Ecdysozoa</taxon>
        <taxon>Nematoda</taxon>
        <taxon>Chromadorea</taxon>
        <taxon>Rhabditida</taxon>
        <taxon>Tylenchina</taxon>
        <taxon>Cephalobomorpha</taxon>
        <taxon>Cephaloboidea</taxon>
        <taxon>Cephalobidae</taxon>
        <taxon>Acrobeloides</taxon>
    </lineage>
</organism>
<evidence type="ECO:0000256" key="11">
    <source>
        <dbReference type="ARBA" id="ARBA00023286"/>
    </source>
</evidence>
<keyword evidence="6" id="KW-0406">Ion transport</keyword>
<dbReference type="InterPro" id="IPR036734">
    <property type="entry name" value="Neur_chan_lig-bd_sf"/>
</dbReference>
<dbReference type="Pfam" id="PF02932">
    <property type="entry name" value="Neur_chan_memb"/>
    <property type="match status" value="1"/>
</dbReference>
<evidence type="ECO:0000256" key="13">
    <source>
        <dbReference type="ARBA" id="ARBA00034099"/>
    </source>
</evidence>
<proteinExistence type="predicted"/>
<evidence type="ECO:0000256" key="8">
    <source>
        <dbReference type="ARBA" id="ARBA00023157"/>
    </source>
</evidence>
<dbReference type="InterPro" id="IPR018000">
    <property type="entry name" value="Neurotransmitter_ion_chnl_CS"/>
</dbReference>
<evidence type="ECO:0000259" key="17">
    <source>
        <dbReference type="Pfam" id="PF02932"/>
    </source>
</evidence>
<dbReference type="GO" id="GO:0004888">
    <property type="term" value="F:transmembrane signaling receptor activity"/>
    <property type="evidence" value="ECO:0007669"/>
    <property type="project" value="InterPro"/>
</dbReference>
<comment type="subcellular location">
    <subcellularLocation>
        <location evidence="13">Synaptic cell membrane</location>
        <topology evidence="13">Multi-pass membrane protein</topology>
    </subcellularLocation>
</comment>
<evidence type="ECO:0000256" key="7">
    <source>
        <dbReference type="ARBA" id="ARBA00023136"/>
    </source>
</evidence>